<dbReference type="GO" id="GO:0004674">
    <property type="term" value="F:protein serine/threonine kinase activity"/>
    <property type="evidence" value="ECO:0007669"/>
    <property type="project" value="TreeGrafter"/>
</dbReference>
<dbReference type="GeneID" id="59324912"/>
<evidence type="ECO:0000313" key="5">
    <source>
        <dbReference type="EMBL" id="QLL31793.1"/>
    </source>
</evidence>
<dbReference type="InterPro" id="IPR050108">
    <property type="entry name" value="CDK"/>
</dbReference>
<dbReference type="OrthoDB" id="413582at2759"/>
<evidence type="ECO:0000313" key="6">
    <source>
        <dbReference type="Proteomes" id="UP000515788"/>
    </source>
</evidence>
<dbReference type="AlphaFoldDB" id="A0A7G3ZE57"/>
<dbReference type="GO" id="GO:0000307">
    <property type="term" value="C:cyclin-dependent protein kinase holoenzyme complex"/>
    <property type="evidence" value="ECO:0007669"/>
    <property type="project" value="UniProtKB-ARBA"/>
</dbReference>
<name>A0A7G3ZE57_9SACH</name>
<dbReference type="Gene3D" id="1.10.510.10">
    <property type="entry name" value="Transferase(Phosphotransferase) domain 1"/>
    <property type="match status" value="1"/>
</dbReference>
<dbReference type="PROSITE" id="PS50011">
    <property type="entry name" value="PROTEIN_KINASE_DOM"/>
    <property type="match status" value="1"/>
</dbReference>
<dbReference type="KEGG" id="tgb:HG536_0B06610"/>
<proteinExistence type="inferred from homology"/>
<keyword evidence="3" id="KW-0067">ATP-binding</keyword>
<evidence type="ECO:0000259" key="4">
    <source>
        <dbReference type="PROSITE" id="PS50011"/>
    </source>
</evidence>
<dbReference type="InterPro" id="IPR000719">
    <property type="entry name" value="Prot_kinase_dom"/>
</dbReference>
<accession>A0A7G3ZE57</accession>
<dbReference type="EMBL" id="CP059247">
    <property type="protein sequence ID" value="QLL31793.1"/>
    <property type="molecule type" value="Genomic_DNA"/>
</dbReference>
<dbReference type="PROSITE" id="PS00108">
    <property type="entry name" value="PROTEIN_KINASE_ST"/>
    <property type="match status" value="1"/>
</dbReference>
<feature type="domain" description="Protein kinase" evidence="4">
    <location>
        <begin position="1"/>
        <end position="365"/>
    </location>
</feature>
<dbReference type="SMART" id="SM00220">
    <property type="entry name" value="S_TKc"/>
    <property type="match status" value="1"/>
</dbReference>
<dbReference type="GO" id="GO:0005634">
    <property type="term" value="C:nucleus"/>
    <property type="evidence" value="ECO:0007669"/>
    <property type="project" value="TreeGrafter"/>
</dbReference>
<dbReference type="Pfam" id="PF00069">
    <property type="entry name" value="Pkinase"/>
    <property type="match status" value="1"/>
</dbReference>
<reference evidence="5 6" key="1">
    <citation type="submission" date="2020-06" db="EMBL/GenBank/DDBJ databases">
        <title>The yeast mating-type switching endonuclease HO is a domesticated member of an unorthodox homing genetic element family.</title>
        <authorList>
            <person name="Coughlan A.Y."/>
            <person name="Lombardi L."/>
            <person name="Braun-Galleani S."/>
            <person name="Martos A.R."/>
            <person name="Galeote V."/>
            <person name="Bigey F."/>
            <person name="Dequin S."/>
            <person name="Byrne K.P."/>
            <person name="Wolfe K.H."/>
        </authorList>
    </citation>
    <scope>NUCLEOTIDE SEQUENCE [LARGE SCALE GENOMIC DNA]</scope>
    <source>
        <strain evidence="5 6">CBS764</strain>
    </source>
</reference>
<dbReference type="GO" id="GO:0005524">
    <property type="term" value="F:ATP binding"/>
    <property type="evidence" value="ECO:0007669"/>
    <property type="project" value="UniProtKB-KW"/>
</dbReference>
<dbReference type="SUPFAM" id="SSF56112">
    <property type="entry name" value="Protein kinase-like (PK-like)"/>
    <property type="match status" value="1"/>
</dbReference>
<keyword evidence="6" id="KW-1185">Reference proteome</keyword>
<comment type="similarity">
    <text evidence="1">Belongs to the protein kinase superfamily. CMGC Ser/Thr protein kinase family. CDC2/CDKX subfamily.</text>
</comment>
<evidence type="ECO:0000256" key="3">
    <source>
        <dbReference type="ARBA" id="ARBA00022840"/>
    </source>
</evidence>
<dbReference type="PANTHER" id="PTHR24056">
    <property type="entry name" value="CELL DIVISION PROTEIN KINASE"/>
    <property type="match status" value="1"/>
</dbReference>
<dbReference type="InterPro" id="IPR011009">
    <property type="entry name" value="Kinase-like_dom_sf"/>
</dbReference>
<dbReference type="InterPro" id="IPR008271">
    <property type="entry name" value="Ser/Thr_kinase_AS"/>
</dbReference>
<dbReference type="GO" id="GO:0009891">
    <property type="term" value="P:positive regulation of biosynthetic process"/>
    <property type="evidence" value="ECO:0007669"/>
    <property type="project" value="UniProtKB-ARBA"/>
</dbReference>
<evidence type="ECO:0000256" key="1">
    <source>
        <dbReference type="ARBA" id="ARBA00006485"/>
    </source>
</evidence>
<dbReference type="Proteomes" id="UP000515788">
    <property type="component" value="Chromosome 2"/>
</dbReference>
<dbReference type="PANTHER" id="PTHR24056:SF508">
    <property type="entry name" value="CYCLIN-DEPENDENT KINASE 10"/>
    <property type="match status" value="1"/>
</dbReference>
<dbReference type="GO" id="GO:0007346">
    <property type="term" value="P:regulation of mitotic cell cycle"/>
    <property type="evidence" value="ECO:0007669"/>
    <property type="project" value="TreeGrafter"/>
</dbReference>
<organism evidence="5 6">
    <name type="scientific">Torulaspora globosa</name>
    <dbReference type="NCBI Taxonomy" id="48254"/>
    <lineage>
        <taxon>Eukaryota</taxon>
        <taxon>Fungi</taxon>
        <taxon>Dikarya</taxon>
        <taxon>Ascomycota</taxon>
        <taxon>Saccharomycotina</taxon>
        <taxon>Saccharomycetes</taxon>
        <taxon>Saccharomycetales</taxon>
        <taxon>Saccharomycetaceae</taxon>
        <taxon>Torulaspora</taxon>
    </lineage>
</organism>
<protein>
    <recommendedName>
        <fullName evidence="4">Protein kinase domain-containing protein</fullName>
    </recommendedName>
</protein>
<evidence type="ECO:0000256" key="2">
    <source>
        <dbReference type="ARBA" id="ARBA00022741"/>
    </source>
</evidence>
<sequence length="365" mass="41733">MADSSEPKRQLIKSTRFARLYIDGTHVIKSISKDFVVPPHNHDAELAILTRLSKLNNDFIIKLIDSRVVGDELELKFPRFDCDLHEFMLKWYKISDSARRRPNPYYTISETPILLKGSFKNRFDVDKYAFNFTLQLAQGLQFLHRQGIIHRDIKPQNILIQHQNSGEIRLIITDFGISYDCHDALQTRDEPPDQKITDVSTSIYKAPELLFGVKNYSYAVDIWALMVIMSQWFQAEAFNPSRYIPAIFDDGSGRFTDEDSGSDIKLIVSIFGQLGIPSLEQWPEVANFGSSDAFSGMFGSMGDGHYILEQNHDARLKRVESLFPRLSLLSNANERNALVDCIMGMVSFESTKRWNSGCIVQRLCS</sequence>
<dbReference type="GO" id="GO:0006355">
    <property type="term" value="P:regulation of DNA-templated transcription"/>
    <property type="evidence" value="ECO:0007669"/>
    <property type="project" value="UniProtKB-ARBA"/>
</dbReference>
<dbReference type="RefSeq" id="XP_037138468.1">
    <property type="nucleotide sequence ID" value="XM_037282573.1"/>
</dbReference>
<gene>
    <name evidence="5" type="ORF">HG536_0B06610</name>
</gene>
<keyword evidence="2" id="KW-0547">Nucleotide-binding</keyword>